<reference evidence="3" key="3">
    <citation type="submission" date="2015-06" db="UniProtKB">
        <authorList>
            <consortium name="EnsemblMetazoa"/>
        </authorList>
    </citation>
    <scope>IDENTIFICATION</scope>
</reference>
<keyword evidence="4" id="KW-1185">Reference proteome</keyword>
<feature type="region of interest" description="Disordered" evidence="1">
    <location>
        <begin position="33"/>
        <end position="52"/>
    </location>
</feature>
<reference evidence="4" key="1">
    <citation type="submission" date="2012-12" db="EMBL/GenBank/DDBJ databases">
        <authorList>
            <person name="Hellsten U."/>
            <person name="Grimwood J."/>
            <person name="Chapman J.A."/>
            <person name="Shapiro H."/>
            <person name="Aerts A."/>
            <person name="Otillar R.P."/>
            <person name="Terry A.Y."/>
            <person name="Boore J.L."/>
            <person name="Simakov O."/>
            <person name="Marletaz F."/>
            <person name="Cho S.-J."/>
            <person name="Edsinger-Gonzales E."/>
            <person name="Havlak P."/>
            <person name="Kuo D.-H."/>
            <person name="Larsson T."/>
            <person name="Lv J."/>
            <person name="Arendt D."/>
            <person name="Savage R."/>
            <person name="Osoegawa K."/>
            <person name="de Jong P."/>
            <person name="Lindberg D.R."/>
            <person name="Seaver E.C."/>
            <person name="Weisblat D.A."/>
            <person name="Putnam N.H."/>
            <person name="Grigoriev I.V."/>
            <person name="Rokhsar D.S."/>
        </authorList>
    </citation>
    <scope>NUCLEOTIDE SEQUENCE</scope>
    <source>
        <strain evidence="4">I ESC-2004</strain>
    </source>
</reference>
<gene>
    <name evidence="2" type="ORF">CAPTEDRAFT_221698</name>
</gene>
<dbReference type="AlphaFoldDB" id="R7UJA3"/>
<reference evidence="2 4" key="2">
    <citation type="journal article" date="2013" name="Nature">
        <title>Insights into bilaterian evolution from three spiralian genomes.</title>
        <authorList>
            <person name="Simakov O."/>
            <person name="Marletaz F."/>
            <person name="Cho S.J."/>
            <person name="Edsinger-Gonzales E."/>
            <person name="Havlak P."/>
            <person name="Hellsten U."/>
            <person name="Kuo D.H."/>
            <person name="Larsson T."/>
            <person name="Lv J."/>
            <person name="Arendt D."/>
            <person name="Savage R."/>
            <person name="Osoegawa K."/>
            <person name="de Jong P."/>
            <person name="Grimwood J."/>
            <person name="Chapman J.A."/>
            <person name="Shapiro H."/>
            <person name="Aerts A."/>
            <person name="Otillar R.P."/>
            <person name="Terry A.Y."/>
            <person name="Boore J.L."/>
            <person name="Grigoriev I.V."/>
            <person name="Lindberg D.R."/>
            <person name="Seaver E.C."/>
            <person name="Weisblat D.A."/>
            <person name="Putnam N.H."/>
            <person name="Rokhsar D.S."/>
        </authorList>
    </citation>
    <scope>NUCLEOTIDE SEQUENCE</scope>
    <source>
        <strain evidence="2 4">I ESC-2004</strain>
    </source>
</reference>
<dbReference type="EnsemblMetazoa" id="CapteT221698">
    <property type="protein sequence ID" value="CapteP221698"/>
    <property type="gene ID" value="CapteG221698"/>
</dbReference>
<evidence type="ECO:0000313" key="4">
    <source>
        <dbReference type="Proteomes" id="UP000014760"/>
    </source>
</evidence>
<sequence>MQRDLRLNDLYTCENYDSYLHFIGCHNPERQPFSPLSHSQQSDNGSVSHSRCYDAEPVGSSEFVDNINPRPLYRKLTLSTIEPTCSTVEIQEVNSFDEEMGQHGYFTFLYQWVIITDHVSRDIIEMHTKRIINIAFVTHKSQGCNEVQSVIWSNLQPTLVQSKWPLQSLDDLFPAKKFGLNGVQLVVAVNDVSGIVIVTCKLFHP</sequence>
<dbReference type="EMBL" id="AMQN01024293">
    <property type="status" value="NOT_ANNOTATED_CDS"/>
    <property type="molecule type" value="Genomic_DNA"/>
</dbReference>
<dbReference type="Proteomes" id="UP000014760">
    <property type="component" value="Unassembled WGS sequence"/>
</dbReference>
<evidence type="ECO:0000313" key="3">
    <source>
        <dbReference type="EnsemblMetazoa" id="CapteP221698"/>
    </source>
</evidence>
<dbReference type="EMBL" id="KB302816">
    <property type="protein sequence ID" value="ELU03868.1"/>
    <property type="molecule type" value="Genomic_DNA"/>
</dbReference>
<name>R7UJA3_CAPTE</name>
<protein>
    <submittedName>
        <fullName evidence="2 3">Uncharacterized protein</fullName>
    </submittedName>
</protein>
<evidence type="ECO:0000256" key="1">
    <source>
        <dbReference type="SAM" id="MobiDB-lite"/>
    </source>
</evidence>
<dbReference type="HOGENOM" id="CLU_1338688_0_0_1"/>
<accession>R7UJA3</accession>
<proteinExistence type="predicted"/>
<evidence type="ECO:0000313" key="2">
    <source>
        <dbReference type="EMBL" id="ELU03868.1"/>
    </source>
</evidence>
<feature type="compositionally biased region" description="Polar residues" evidence="1">
    <location>
        <begin position="34"/>
        <end position="49"/>
    </location>
</feature>
<organism evidence="2">
    <name type="scientific">Capitella teleta</name>
    <name type="common">Polychaete worm</name>
    <dbReference type="NCBI Taxonomy" id="283909"/>
    <lineage>
        <taxon>Eukaryota</taxon>
        <taxon>Metazoa</taxon>
        <taxon>Spiralia</taxon>
        <taxon>Lophotrochozoa</taxon>
        <taxon>Annelida</taxon>
        <taxon>Polychaeta</taxon>
        <taxon>Sedentaria</taxon>
        <taxon>Scolecida</taxon>
        <taxon>Capitellidae</taxon>
        <taxon>Capitella</taxon>
    </lineage>
</organism>